<dbReference type="GO" id="GO:0005506">
    <property type="term" value="F:iron ion binding"/>
    <property type="evidence" value="ECO:0007669"/>
    <property type="project" value="InterPro"/>
</dbReference>
<keyword evidence="2 4" id="KW-0479">Metal-binding</keyword>
<evidence type="ECO:0000313" key="6">
    <source>
        <dbReference type="EMBL" id="KAF2650406.1"/>
    </source>
</evidence>
<dbReference type="InterPro" id="IPR001128">
    <property type="entry name" value="Cyt_P450"/>
</dbReference>
<dbReference type="GO" id="GO:0004497">
    <property type="term" value="F:monooxygenase activity"/>
    <property type="evidence" value="ECO:0007669"/>
    <property type="project" value="UniProtKB-KW"/>
</dbReference>
<dbReference type="CDD" id="cd11058">
    <property type="entry name" value="CYP60B-like"/>
    <property type="match status" value="1"/>
</dbReference>
<dbReference type="Gene3D" id="1.10.630.10">
    <property type="entry name" value="Cytochrome P450"/>
    <property type="match status" value="1"/>
</dbReference>
<protein>
    <submittedName>
        <fullName evidence="6">Cytochrome P450</fullName>
    </submittedName>
</protein>
<dbReference type="Pfam" id="PF00067">
    <property type="entry name" value="p450"/>
    <property type="match status" value="1"/>
</dbReference>
<dbReference type="OrthoDB" id="1470350at2759"/>
<dbReference type="InterPro" id="IPR017972">
    <property type="entry name" value="Cyt_P450_CS"/>
</dbReference>
<comment type="cofactor">
    <cofactor evidence="1 4">
        <name>heme</name>
        <dbReference type="ChEBI" id="CHEBI:30413"/>
    </cofactor>
</comment>
<reference evidence="6" key="1">
    <citation type="journal article" date="2020" name="Stud. Mycol.">
        <title>101 Dothideomycetes genomes: a test case for predicting lifestyles and emergence of pathogens.</title>
        <authorList>
            <person name="Haridas S."/>
            <person name="Albert R."/>
            <person name="Binder M."/>
            <person name="Bloem J."/>
            <person name="Labutti K."/>
            <person name="Salamov A."/>
            <person name="Andreopoulos B."/>
            <person name="Baker S."/>
            <person name="Barry K."/>
            <person name="Bills G."/>
            <person name="Bluhm B."/>
            <person name="Cannon C."/>
            <person name="Castanera R."/>
            <person name="Culley D."/>
            <person name="Daum C."/>
            <person name="Ezra D."/>
            <person name="Gonzalez J."/>
            <person name="Henrissat B."/>
            <person name="Kuo A."/>
            <person name="Liang C."/>
            <person name="Lipzen A."/>
            <person name="Lutzoni F."/>
            <person name="Magnuson J."/>
            <person name="Mondo S."/>
            <person name="Nolan M."/>
            <person name="Ohm R."/>
            <person name="Pangilinan J."/>
            <person name="Park H.-J."/>
            <person name="Ramirez L."/>
            <person name="Alfaro M."/>
            <person name="Sun H."/>
            <person name="Tritt A."/>
            <person name="Yoshinaga Y."/>
            <person name="Zwiers L.-H."/>
            <person name="Turgeon B."/>
            <person name="Goodwin S."/>
            <person name="Spatafora J."/>
            <person name="Crous P."/>
            <person name="Grigoriev I."/>
        </authorList>
    </citation>
    <scope>NUCLEOTIDE SEQUENCE</scope>
    <source>
        <strain evidence="6">CBS 122681</strain>
    </source>
</reference>
<keyword evidence="5" id="KW-0560">Oxidoreductase</keyword>
<dbReference type="EMBL" id="MU004456">
    <property type="protein sequence ID" value="KAF2650406.1"/>
    <property type="molecule type" value="Genomic_DNA"/>
</dbReference>
<evidence type="ECO:0000256" key="2">
    <source>
        <dbReference type="ARBA" id="ARBA00022723"/>
    </source>
</evidence>
<dbReference type="PRINTS" id="PR00463">
    <property type="entry name" value="EP450I"/>
</dbReference>
<dbReference type="PANTHER" id="PTHR24305">
    <property type="entry name" value="CYTOCHROME P450"/>
    <property type="match status" value="1"/>
</dbReference>
<keyword evidence="4 5" id="KW-0349">Heme</keyword>
<dbReference type="InterPro" id="IPR050121">
    <property type="entry name" value="Cytochrome_P450_monoxygenase"/>
</dbReference>
<dbReference type="SUPFAM" id="SSF48264">
    <property type="entry name" value="Cytochrome P450"/>
    <property type="match status" value="1"/>
</dbReference>
<dbReference type="Proteomes" id="UP000799324">
    <property type="component" value="Unassembled WGS sequence"/>
</dbReference>
<evidence type="ECO:0000256" key="3">
    <source>
        <dbReference type="ARBA" id="ARBA00023004"/>
    </source>
</evidence>
<keyword evidence="7" id="KW-1185">Reference proteome</keyword>
<dbReference type="PROSITE" id="PS00086">
    <property type="entry name" value="CYTOCHROME_P450"/>
    <property type="match status" value="1"/>
</dbReference>
<keyword evidence="3 4" id="KW-0408">Iron</keyword>
<evidence type="ECO:0000256" key="4">
    <source>
        <dbReference type="PIRSR" id="PIRSR602401-1"/>
    </source>
</evidence>
<dbReference type="InterPro" id="IPR002401">
    <property type="entry name" value="Cyt_P450_E_grp-I"/>
</dbReference>
<comment type="similarity">
    <text evidence="5">Belongs to the cytochrome P450 family.</text>
</comment>
<evidence type="ECO:0000313" key="7">
    <source>
        <dbReference type="Proteomes" id="UP000799324"/>
    </source>
</evidence>
<keyword evidence="5" id="KW-0503">Monooxygenase</keyword>
<accession>A0A6A6SRE7</accession>
<proteinExistence type="inferred from homology"/>
<dbReference type="GO" id="GO:0016705">
    <property type="term" value="F:oxidoreductase activity, acting on paired donors, with incorporation or reduction of molecular oxygen"/>
    <property type="evidence" value="ECO:0007669"/>
    <property type="project" value="InterPro"/>
</dbReference>
<name>A0A6A6SRE7_9PLEO</name>
<feature type="binding site" description="axial binding residue" evidence="4">
    <location>
        <position position="448"/>
    </location>
    <ligand>
        <name>heme</name>
        <dbReference type="ChEBI" id="CHEBI:30413"/>
    </ligand>
    <ligandPart>
        <name>Fe</name>
        <dbReference type="ChEBI" id="CHEBI:18248"/>
    </ligandPart>
</feature>
<organism evidence="6 7">
    <name type="scientific">Lophiostoma macrostomum CBS 122681</name>
    <dbReference type="NCBI Taxonomy" id="1314788"/>
    <lineage>
        <taxon>Eukaryota</taxon>
        <taxon>Fungi</taxon>
        <taxon>Dikarya</taxon>
        <taxon>Ascomycota</taxon>
        <taxon>Pezizomycotina</taxon>
        <taxon>Dothideomycetes</taxon>
        <taxon>Pleosporomycetidae</taxon>
        <taxon>Pleosporales</taxon>
        <taxon>Lophiostomataceae</taxon>
        <taxon>Lophiostoma</taxon>
    </lineage>
</organism>
<dbReference type="PRINTS" id="PR00385">
    <property type="entry name" value="P450"/>
</dbReference>
<evidence type="ECO:0000256" key="5">
    <source>
        <dbReference type="RuleBase" id="RU000461"/>
    </source>
</evidence>
<evidence type="ECO:0000256" key="1">
    <source>
        <dbReference type="ARBA" id="ARBA00001971"/>
    </source>
</evidence>
<dbReference type="AlphaFoldDB" id="A0A6A6SRE7"/>
<dbReference type="GO" id="GO:0020037">
    <property type="term" value="F:heme binding"/>
    <property type="evidence" value="ECO:0007669"/>
    <property type="project" value="InterPro"/>
</dbReference>
<dbReference type="PANTHER" id="PTHR24305:SF199">
    <property type="entry name" value="P450, PUTATIVE (EUROFUNG)-RELATED"/>
    <property type="match status" value="1"/>
</dbReference>
<dbReference type="InterPro" id="IPR036396">
    <property type="entry name" value="Cyt_P450_sf"/>
</dbReference>
<sequence length="504" mass="57399">MHHLSLLSAITAALTLIAYPVINWVYYAFFHPLAKIPGPRKWGASRLPFVKSFLQGTIIQDIESLHRQYGPILRVGPDEVTFAHPDAWSDILQIRPNHQQLPKDPLWWSHPGPTSILSAIDAQTHARIRRALVPGFTERALRAQEPILLHYVDLLIERLREILGANPTEMGDGIVINILPWLNFTTFDIFGDLGFGEPFNCLQHSEYHPWIAMLFNSVKASSFVSAAKFYPLINWILLKCIPPSLRKMQDDHFRFIAEKVERRMNWEMERSDLIEHTLKEAKEGKGMSRGEIDSTFAILATAGSETTATVLGGIVNYLSINPDKSNILVHKIRSKFESESEINMESVKDFPYLNAVIHEGLRLCPPVPWIMPRLVPAGGDTVCGTWLPGGTRVSIQAYSLHRDPNCFYSASSFIPERWLTEEYENQNSPFHEDKREVVQTFSVGPRSCLGKSLAWSELQLILVRLLWAFDIGATEGKQLRWEDLRTFLLVEKLPIEVTIKKRAF</sequence>
<gene>
    <name evidence="6" type="ORF">K491DRAFT_133866</name>
</gene>